<evidence type="ECO:0000313" key="2">
    <source>
        <dbReference type="Proteomes" id="UP001592531"/>
    </source>
</evidence>
<dbReference type="InterPro" id="IPR029063">
    <property type="entry name" value="SAM-dependent_MTases_sf"/>
</dbReference>
<protein>
    <submittedName>
        <fullName evidence="1">SAM-dependent methyltransferase</fullName>
        <ecNumber evidence="1">2.1.1.-</ecNumber>
    </submittedName>
</protein>
<dbReference type="SUPFAM" id="SSF53335">
    <property type="entry name" value="S-adenosyl-L-methionine-dependent methyltransferases"/>
    <property type="match status" value="1"/>
</dbReference>
<evidence type="ECO:0000313" key="1">
    <source>
        <dbReference type="EMBL" id="MFC1415749.1"/>
    </source>
</evidence>
<dbReference type="InterPro" id="IPR006764">
    <property type="entry name" value="SAM_dep_MeTrfase_SAV2177_type"/>
</dbReference>
<dbReference type="PIRSF" id="PIRSF017393">
    <property type="entry name" value="MTase_SAV2177"/>
    <property type="match status" value="1"/>
</dbReference>
<keyword evidence="1" id="KW-0808">Transferase</keyword>
<accession>A0ABV6VPS9</accession>
<dbReference type="Gene3D" id="3.40.50.150">
    <property type="entry name" value="Vaccinia Virus protein VP39"/>
    <property type="match status" value="1"/>
</dbReference>
<dbReference type="EC" id="2.1.1.-" evidence="1"/>
<dbReference type="GO" id="GO:0032259">
    <property type="term" value="P:methylation"/>
    <property type="evidence" value="ECO:0007669"/>
    <property type="project" value="UniProtKB-KW"/>
</dbReference>
<proteinExistence type="predicted"/>
<keyword evidence="1" id="KW-0489">Methyltransferase</keyword>
<keyword evidence="2" id="KW-1185">Reference proteome</keyword>
<dbReference type="Proteomes" id="UP001592531">
    <property type="component" value="Unassembled WGS sequence"/>
</dbReference>
<sequence length="270" mass="28950">MPQDAARPEPERTVPGATTARFYDKYLGGGHAREVEARAAEQVLAAMPELPAVLKANLAFVQRSVHYLAGIGVEGFLDLGAGIPTIDNIHEIVPQQARTVYVDNDPLVVRERQLQTNAATDRAASVHGDLRDPAAIMADPDVVRLLDPSGPAPIAILMASVLHFVTDDQQAADILAAYHARLPAGSYLVLSHAALKPGAEERMNEAIARYSRLVAPMKLRSAEELAALIPGFRPVEPGIVPCTHWRPNFGDNPGPLADALPQLGLVAQRV</sequence>
<gene>
    <name evidence="1" type="ORF">ACEZDE_03685</name>
</gene>
<dbReference type="EMBL" id="JBHFAB010000002">
    <property type="protein sequence ID" value="MFC1415749.1"/>
    <property type="molecule type" value="Genomic_DNA"/>
</dbReference>
<organism evidence="1 2">
    <name type="scientific">Streptacidiphilus cavernicola</name>
    <dbReference type="NCBI Taxonomy" id="3342716"/>
    <lineage>
        <taxon>Bacteria</taxon>
        <taxon>Bacillati</taxon>
        <taxon>Actinomycetota</taxon>
        <taxon>Actinomycetes</taxon>
        <taxon>Kitasatosporales</taxon>
        <taxon>Streptomycetaceae</taxon>
        <taxon>Streptacidiphilus</taxon>
    </lineage>
</organism>
<comment type="caution">
    <text evidence="1">The sequence shown here is derived from an EMBL/GenBank/DDBJ whole genome shotgun (WGS) entry which is preliminary data.</text>
</comment>
<dbReference type="RefSeq" id="WP_380531981.1">
    <property type="nucleotide sequence ID" value="NZ_JBHFAB010000002.1"/>
</dbReference>
<dbReference type="Pfam" id="PF04672">
    <property type="entry name" value="Methyltransf_19"/>
    <property type="match status" value="1"/>
</dbReference>
<dbReference type="GO" id="GO:0008168">
    <property type="term" value="F:methyltransferase activity"/>
    <property type="evidence" value="ECO:0007669"/>
    <property type="project" value="UniProtKB-KW"/>
</dbReference>
<reference evidence="1 2" key="1">
    <citation type="submission" date="2024-09" db="EMBL/GenBank/DDBJ databases">
        <authorList>
            <person name="Lee S.D."/>
        </authorList>
    </citation>
    <scope>NUCLEOTIDE SEQUENCE [LARGE SCALE GENOMIC DNA]</scope>
    <source>
        <strain evidence="1 2">N8-3</strain>
    </source>
</reference>
<name>A0ABV6VPS9_9ACTN</name>